<organism evidence="1 2">
    <name type="scientific">Microdochium bolleyi</name>
    <dbReference type="NCBI Taxonomy" id="196109"/>
    <lineage>
        <taxon>Eukaryota</taxon>
        <taxon>Fungi</taxon>
        <taxon>Dikarya</taxon>
        <taxon>Ascomycota</taxon>
        <taxon>Pezizomycotina</taxon>
        <taxon>Sordariomycetes</taxon>
        <taxon>Xylariomycetidae</taxon>
        <taxon>Xylariales</taxon>
        <taxon>Microdochiaceae</taxon>
        <taxon>Microdochium</taxon>
    </lineage>
</organism>
<dbReference type="InParanoid" id="A0A136IML8"/>
<protein>
    <submittedName>
        <fullName evidence="1">Uncharacterized protein</fullName>
    </submittedName>
</protein>
<dbReference type="EMBL" id="KQ964270">
    <property type="protein sequence ID" value="KXJ86193.1"/>
    <property type="molecule type" value="Genomic_DNA"/>
</dbReference>
<feature type="non-terminal residue" evidence="1">
    <location>
        <position position="53"/>
    </location>
</feature>
<accession>A0A136IML8</accession>
<sequence length="53" mass="5797">MYPRTRPGCTGPEGPPWARPSHFITVVAAGPGLRHVWHRPGQPSHALGYQTPL</sequence>
<dbReference type="AlphaFoldDB" id="A0A136IML8"/>
<reference evidence="2" key="1">
    <citation type="submission" date="2016-02" db="EMBL/GenBank/DDBJ databases">
        <title>Draft genome sequence of Microdochium bolleyi, a fungal endophyte of beachgrass.</title>
        <authorList>
            <consortium name="DOE Joint Genome Institute"/>
            <person name="David A.S."/>
            <person name="May G."/>
            <person name="Haridas S."/>
            <person name="Lim J."/>
            <person name="Wang M."/>
            <person name="Labutti K."/>
            <person name="Lipzen A."/>
            <person name="Barry K."/>
            <person name="Grigoriev I.V."/>
        </authorList>
    </citation>
    <scope>NUCLEOTIDE SEQUENCE [LARGE SCALE GENOMIC DNA]</scope>
    <source>
        <strain evidence="2">J235TASD1</strain>
    </source>
</reference>
<evidence type="ECO:0000313" key="1">
    <source>
        <dbReference type="EMBL" id="KXJ86193.1"/>
    </source>
</evidence>
<proteinExistence type="predicted"/>
<dbReference type="Proteomes" id="UP000070501">
    <property type="component" value="Unassembled WGS sequence"/>
</dbReference>
<evidence type="ECO:0000313" key="2">
    <source>
        <dbReference type="Proteomes" id="UP000070501"/>
    </source>
</evidence>
<gene>
    <name evidence="1" type="ORF">Micbo1qcDRAFT_168802</name>
</gene>
<name>A0A136IML8_9PEZI</name>
<keyword evidence="2" id="KW-1185">Reference proteome</keyword>